<dbReference type="AlphaFoldDB" id="A0A0H3FU97"/>
<reference evidence="6 7" key="1">
    <citation type="journal article" date="2012" name="J. Bacteriol.">
        <title>Complete genome sequence of Enterobacter aerogenes KCTC 2190.</title>
        <authorList>
            <person name="Shin S.H."/>
            <person name="Kim S."/>
            <person name="Kim J.Y."/>
            <person name="Lee S."/>
            <person name="Um Y."/>
            <person name="Oh M.K."/>
            <person name="Kim Y.R."/>
            <person name="Lee J."/>
            <person name="Yang K.S."/>
        </authorList>
    </citation>
    <scope>NUCLEOTIDE SEQUENCE [LARGE SCALE GENOMIC DNA]</scope>
    <source>
        <strain evidence="6 7">KCTC 2190</strain>
    </source>
</reference>
<dbReference type="Gene3D" id="3.90.1720.10">
    <property type="entry name" value="endopeptidase domain like (from Nostoc punctiforme)"/>
    <property type="match status" value="1"/>
</dbReference>
<keyword evidence="2" id="KW-0645">Protease</keyword>
<dbReference type="RefSeq" id="WP_015705858.1">
    <property type="nucleotide sequence ID" value="NC_015663.1"/>
</dbReference>
<protein>
    <recommendedName>
        <fullName evidence="5">NlpC/P60 domain-containing protein</fullName>
    </recommendedName>
</protein>
<dbReference type="OrthoDB" id="1494599at2"/>
<evidence type="ECO:0000256" key="1">
    <source>
        <dbReference type="ARBA" id="ARBA00007074"/>
    </source>
</evidence>
<feature type="domain" description="NlpC/P60" evidence="5">
    <location>
        <begin position="23"/>
        <end position="104"/>
    </location>
</feature>
<evidence type="ECO:0000313" key="7">
    <source>
        <dbReference type="Proteomes" id="UP000008881"/>
    </source>
</evidence>
<dbReference type="InterPro" id="IPR038765">
    <property type="entry name" value="Papain-like_cys_pep_sf"/>
</dbReference>
<evidence type="ECO:0000256" key="4">
    <source>
        <dbReference type="ARBA" id="ARBA00022807"/>
    </source>
</evidence>
<proteinExistence type="inferred from homology"/>
<dbReference type="EMBL" id="CP002824">
    <property type="protein sequence ID" value="AEG99338.1"/>
    <property type="molecule type" value="Genomic_DNA"/>
</dbReference>
<dbReference type="InterPro" id="IPR000064">
    <property type="entry name" value="NLP_P60_dom"/>
</dbReference>
<evidence type="ECO:0000313" key="6">
    <source>
        <dbReference type="EMBL" id="AEG99338.1"/>
    </source>
</evidence>
<dbReference type="GeneID" id="93312609"/>
<keyword evidence="4" id="KW-0788">Thiol protease</keyword>
<accession>A0A0H3FU97</accession>
<dbReference type="SUPFAM" id="SSF54001">
    <property type="entry name" value="Cysteine proteinases"/>
    <property type="match status" value="1"/>
</dbReference>
<evidence type="ECO:0000256" key="2">
    <source>
        <dbReference type="ARBA" id="ARBA00022670"/>
    </source>
</evidence>
<name>A0A0H3FU97_KLEAK</name>
<keyword evidence="3" id="KW-0378">Hydrolase</keyword>
<evidence type="ECO:0000259" key="5">
    <source>
        <dbReference type="Pfam" id="PF00877"/>
    </source>
</evidence>
<dbReference type="PATRIC" id="fig|1028307.3.peg.4416"/>
<dbReference type="Proteomes" id="UP000008881">
    <property type="component" value="Chromosome"/>
</dbReference>
<comment type="similarity">
    <text evidence="1">Belongs to the peptidase C40 family.</text>
</comment>
<dbReference type="eggNOG" id="COG0791">
    <property type="taxonomic scope" value="Bacteria"/>
</dbReference>
<gene>
    <name evidence="6" type="ordered locus">EAE_22195</name>
</gene>
<keyword evidence="7" id="KW-1185">Reference proteome</keyword>
<dbReference type="GO" id="GO:0006508">
    <property type="term" value="P:proteolysis"/>
    <property type="evidence" value="ECO:0007669"/>
    <property type="project" value="UniProtKB-KW"/>
</dbReference>
<dbReference type="Pfam" id="PF00877">
    <property type="entry name" value="NLPC_P60"/>
    <property type="match status" value="1"/>
</dbReference>
<dbReference type="GO" id="GO:0008234">
    <property type="term" value="F:cysteine-type peptidase activity"/>
    <property type="evidence" value="ECO:0007669"/>
    <property type="project" value="UniProtKB-KW"/>
</dbReference>
<evidence type="ECO:0000256" key="3">
    <source>
        <dbReference type="ARBA" id="ARBA00022801"/>
    </source>
</evidence>
<sequence length="131" mass="14904">MTQSEFIRLVNGKPWVNRACCFEQMDCWGLVVMYYRHVLGLELHHIPGYESGADFITCYSEESAHWRAVPVASSGCLAVFYYADRPVHVGVMLDPIKCLHSRGEFGFVRADSMVILAKKFNKVEYLVHGSI</sequence>
<dbReference type="HOGENOM" id="CLU_1934733_0_0_6"/>
<dbReference type="KEGG" id="eae:EAE_22195"/>
<organism evidence="6 7">
    <name type="scientific">Klebsiella aerogenes (strain ATCC 13048 / DSM 30053 / CCUG 1429 / JCM 1235 / KCTC 2190 / NBRC 13534 / NCIMB 10102 / NCTC 10006 / CDC 819-56)</name>
    <name type="common">Enterobacter aerogenes</name>
    <dbReference type="NCBI Taxonomy" id="1028307"/>
    <lineage>
        <taxon>Bacteria</taxon>
        <taxon>Pseudomonadati</taxon>
        <taxon>Pseudomonadota</taxon>
        <taxon>Gammaproteobacteria</taxon>
        <taxon>Enterobacterales</taxon>
        <taxon>Enterobacteriaceae</taxon>
        <taxon>Klebsiella/Raoultella group</taxon>
        <taxon>Klebsiella</taxon>
    </lineage>
</organism>